<dbReference type="Pfam" id="PF07470">
    <property type="entry name" value="Glyco_hydro_88"/>
    <property type="match status" value="1"/>
</dbReference>
<dbReference type="InterPro" id="IPR012341">
    <property type="entry name" value="6hp_glycosidase-like_sf"/>
</dbReference>
<protein>
    <submittedName>
        <fullName evidence="2">Glycosyl hydrolase</fullName>
    </submittedName>
</protein>
<sequence>MSTKVLYIIIFTIFASTSVAQNRILKKFPEGYTPEEVGIKVANRFLSGKHMLHGGKWIHYAEVCTWYGAVRFASESKNKELSRQLQERFDFLCTAERDFLPIKNHVDLNMFGCLPLEFYLITKEMQYLDLGISYADTQWELPAEASAEEKRWADKGLSWQTRLWIDDMYMITILQSQAYRATGNRKYIDRTARSMAVYLDELQRPNGLFYHAPDVPFLWGRGNGWMAAGMAELLKVLPKDNPDRPRILQGYLDMMKSLKQYQAENGMWNQLIDAPDCWNETSGTAMFTYAMITGVKQGWLKAREYAPAVRKAWLSLVSYINENGDVTEVCSGTNKRNNRQYYYDRPKKTGDYHGQAPVLWCAFALMENK</sequence>
<dbReference type="GO" id="GO:0005975">
    <property type="term" value="P:carbohydrate metabolic process"/>
    <property type="evidence" value="ECO:0007669"/>
    <property type="project" value="InterPro"/>
</dbReference>
<dbReference type="InterPro" id="IPR010905">
    <property type="entry name" value="Glyco_hydro_88"/>
</dbReference>
<dbReference type="EMBL" id="QSGO01000004">
    <property type="protein sequence ID" value="RHB36512.1"/>
    <property type="molecule type" value="Genomic_DNA"/>
</dbReference>
<dbReference type="InterPro" id="IPR008928">
    <property type="entry name" value="6-hairpin_glycosidase_sf"/>
</dbReference>
<dbReference type="PANTHER" id="PTHR33886">
    <property type="entry name" value="UNSATURATED RHAMNOGALACTURONAN HYDROLASE (EUROFUNG)"/>
    <property type="match status" value="1"/>
</dbReference>
<comment type="caution">
    <text evidence="2">The sequence shown here is derived from an EMBL/GenBank/DDBJ whole genome shotgun (WGS) entry which is preliminary data.</text>
</comment>
<dbReference type="GO" id="GO:0016787">
    <property type="term" value="F:hydrolase activity"/>
    <property type="evidence" value="ECO:0007669"/>
    <property type="project" value="UniProtKB-KW"/>
</dbReference>
<dbReference type="Proteomes" id="UP000284379">
    <property type="component" value="Unassembled WGS sequence"/>
</dbReference>
<dbReference type="RefSeq" id="WP_122201233.1">
    <property type="nucleotide sequence ID" value="NZ_CABJFV010000004.1"/>
</dbReference>
<name>A0A413VSK6_9BACE</name>
<keyword evidence="1 2" id="KW-0378">Hydrolase</keyword>
<evidence type="ECO:0000313" key="2">
    <source>
        <dbReference type="EMBL" id="RHB36512.1"/>
    </source>
</evidence>
<dbReference type="AlphaFoldDB" id="A0A413VSK6"/>
<gene>
    <name evidence="2" type="ORF">DW888_07735</name>
</gene>
<evidence type="ECO:0000313" key="3">
    <source>
        <dbReference type="Proteomes" id="UP000284379"/>
    </source>
</evidence>
<dbReference type="PANTHER" id="PTHR33886:SF8">
    <property type="entry name" value="UNSATURATED RHAMNOGALACTURONAN HYDROLASE (EUROFUNG)"/>
    <property type="match status" value="1"/>
</dbReference>
<organism evidence="2 3">
    <name type="scientific">Bacteroides nordii</name>
    <dbReference type="NCBI Taxonomy" id="291645"/>
    <lineage>
        <taxon>Bacteria</taxon>
        <taxon>Pseudomonadati</taxon>
        <taxon>Bacteroidota</taxon>
        <taxon>Bacteroidia</taxon>
        <taxon>Bacteroidales</taxon>
        <taxon>Bacteroidaceae</taxon>
        <taxon>Bacteroides</taxon>
    </lineage>
</organism>
<reference evidence="2 3" key="1">
    <citation type="submission" date="2018-08" db="EMBL/GenBank/DDBJ databases">
        <title>A genome reference for cultivated species of the human gut microbiota.</title>
        <authorList>
            <person name="Zou Y."/>
            <person name="Xue W."/>
            <person name="Luo G."/>
        </authorList>
    </citation>
    <scope>NUCLEOTIDE SEQUENCE [LARGE SCALE GENOMIC DNA]</scope>
    <source>
        <strain evidence="2 3">AM40-30BH</strain>
    </source>
</reference>
<evidence type="ECO:0000256" key="1">
    <source>
        <dbReference type="ARBA" id="ARBA00022801"/>
    </source>
</evidence>
<accession>A0A413VSK6</accession>
<dbReference type="SUPFAM" id="SSF48208">
    <property type="entry name" value="Six-hairpin glycosidases"/>
    <property type="match status" value="1"/>
</dbReference>
<proteinExistence type="predicted"/>
<dbReference type="InterPro" id="IPR052043">
    <property type="entry name" value="PolySaccharide_Degr_Enz"/>
</dbReference>
<dbReference type="Gene3D" id="1.50.10.10">
    <property type="match status" value="1"/>
</dbReference>